<gene>
    <name evidence="10" type="ORF">ABV298_29950</name>
</gene>
<dbReference type="RefSeq" id="WP_353719793.1">
    <property type="nucleotide sequence ID" value="NZ_CP159289.1"/>
</dbReference>
<comment type="subcellular location">
    <subcellularLocation>
        <location evidence="1">Cell membrane</location>
        <topology evidence="1">Multi-pass membrane protein</topology>
    </subcellularLocation>
</comment>
<dbReference type="GO" id="GO:0009103">
    <property type="term" value="P:lipopolysaccharide biosynthetic process"/>
    <property type="evidence" value="ECO:0007669"/>
    <property type="project" value="UniProtKB-ARBA"/>
</dbReference>
<evidence type="ECO:0000256" key="8">
    <source>
        <dbReference type="SAM" id="Phobius"/>
    </source>
</evidence>
<protein>
    <submittedName>
        <fullName evidence="10">Glycosyltransferase family 39 protein</fullName>
        <ecNumber evidence="10">2.4.-.-</ecNumber>
    </submittedName>
</protein>
<evidence type="ECO:0000313" key="10">
    <source>
        <dbReference type="EMBL" id="XCH24475.1"/>
    </source>
</evidence>
<dbReference type="GO" id="GO:0005886">
    <property type="term" value="C:plasma membrane"/>
    <property type="evidence" value="ECO:0007669"/>
    <property type="project" value="UniProtKB-SubCell"/>
</dbReference>
<evidence type="ECO:0000256" key="6">
    <source>
        <dbReference type="ARBA" id="ARBA00022989"/>
    </source>
</evidence>
<evidence type="ECO:0000256" key="5">
    <source>
        <dbReference type="ARBA" id="ARBA00022692"/>
    </source>
</evidence>
<evidence type="ECO:0000256" key="3">
    <source>
        <dbReference type="ARBA" id="ARBA00022676"/>
    </source>
</evidence>
<feature type="transmembrane region" description="Helical" evidence="8">
    <location>
        <begin position="311"/>
        <end position="327"/>
    </location>
</feature>
<sequence>MQTRPLYIRYLYAGLILAIYILGLLLPLFDNDSAHHALIGMHMHLTGDYVSLIDRGHDYLDKPHMLFWLSALGDYLLGIGTLSYKLPSLLLAIPGIYATYRLASRLYSARAGQHAVLILVSTQAYILAHNDVRMDALLLSFIITATWLLYEYTVTLKPRWLIAGTAVLALSFSTKGMSGAALPVIAIGSQLLYTRNWRFLFSFKWAWGIPLFFLFISPVLYCYYLQFDLHPEKVIRGMTRISGVAFILFHQNTERLAGVNWGSSGGNDPFLFFHSLLWALLPWCLLGYWAVFRRAGELVRRRFSKEDDGEILSWAAIVIMFCILTSSNFRLPHYLNILFPFFAILIAGELGKVRSGTRESRVLTGVQMFVAVVVLLLGLFINLYLFPVKAYAIVLLAIPALYLVVYEWRVTRGWPDRLIGISLSASIFVNVLMNGNFYYEIQRYQAGQHIAAKISDLGLDENNIYVMNWESPTLNYYSGYFYAEADSASLTARDDFWVVGPIDEIFALQKAGGLKAREAYHYLDFDTTKLRAGFINPETRRESCRNIGLVYLKRD</sequence>
<keyword evidence="2" id="KW-1003">Cell membrane</keyword>
<dbReference type="Pfam" id="PF13231">
    <property type="entry name" value="PMT_2"/>
    <property type="match status" value="1"/>
</dbReference>
<feature type="transmembrane region" description="Helical" evidence="8">
    <location>
        <begin position="271"/>
        <end position="291"/>
    </location>
</feature>
<name>A0AAU8FL35_9BACT</name>
<dbReference type="GO" id="GO:0016763">
    <property type="term" value="F:pentosyltransferase activity"/>
    <property type="evidence" value="ECO:0007669"/>
    <property type="project" value="TreeGrafter"/>
</dbReference>
<feature type="transmembrane region" description="Helical" evidence="8">
    <location>
        <begin position="205"/>
        <end position="225"/>
    </location>
</feature>
<evidence type="ECO:0000256" key="4">
    <source>
        <dbReference type="ARBA" id="ARBA00022679"/>
    </source>
</evidence>
<proteinExistence type="predicted"/>
<keyword evidence="4 10" id="KW-0808">Transferase</keyword>
<feature type="transmembrane region" description="Helical" evidence="8">
    <location>
        <begin position="362"/>
        <end position="384"/>
    </location>
</feature>
<feature type="transmembrane region" description="Helical" evidence="8">
    <location>
        <begin position="418"/>
        <end position="439"/>
    </location>
</feature>
<dbReference type="EMBL" id="CP159289">
    <property type="protein sequence ID" value="XCH24475.1"/>
    <property type="molecule type" value="Genomic_DNA"/>
</dbReference>
<keyword evidence="3 10" id="KW-0328">Glycosyltransferase</keyword>
<reference evidence="10" key="1">
    <citation type="submission" date="2024-06" db="EMBL/GenBank/DDBJ databases">
        <title>Sequencing and assembly of the genome of Dyadobacter sp. strain 676, a symbiont of Cyamopsis tetragonoloba.</title>
        <authorList>
            <person name="Guro P."/>
            <person name="Sazanova A."/>
            <person name="Kuznetsova I."/>
            <person name="Belimov A."/>
            <person name="Safronova V."/>
        </authorList>
    </citation>
    <scope>NUCLEOTIDE SEQUENCE</scope>
    <source>
        <strain evidence="10">676</strain>
    </source>
</reference>
<organism evidence="10">
    <name type="scientific">Dyadobacter sp. 676</name>
    <dbReference type="NCBI Taxonomy" id="3088362"/>
    <lineage>
        <taxon>Bacteria</taxon>
        <taxon>Pseudomonadati</taxon>
        <taxon>Bacteroidota</taxon>
        <taxon>Cytophagia</taxon>
        <taxon>Cytophagales</taxon>
        <taxon>Spirosomataceae</taxon>
        <taxon>Dyadobacter</taxon>
    </lineage>
</organism>
<dbReference type="AlphaFoldDB" id="A0AAU8FL35"/>
<feature type="transmembrane region" description="Helical" evidence="8">
    <location>
        <begin position="75"/>
        <end position="99"/>
    </location>
</feature>
<keyword evidence="5 8" id="KW-0812">Transmembrane</keyword>
<feature type="transmembrane region" description="Helical" evidence="8">
    <location>
        <begin position="134"/>
        <end position="153"/>
    </location>
</feature>
<feature type="transmembrane region" description="Helical" evidence="8">
    <location>
        <begin position="390"/>
        <end position="406"/>
    </location>
</feature>
<evidence type="ECO:0000256" key="2">
    <source>
        <dbReference type="ARBA" id="ARBA00022475"/>
    </source>
</evidence>
<dbReference type="InterPro" id="IPR050297">
    <property type="entry name" value="LipidA_mod_glycosyltrf_83"/>
</dbReference>
<accession>A0AAU8FL35</accession>
<evidence type="ECO:0000259" key="9">
    <source>
        <dbReference type="Pfam" id="PF13231"/>
    </source>
</evidence>
<dbReference type="PANTHER" id="PTHR33908:SF3">
    <property type="entry name" value="UNDECAPRENYL PHOSPHATE-ALPHA-4-AMINO-4-DEOXY-L-ARABINOSE ARABINOSYL TRANSFERASE"/>
    <property type="match status" value="1"/>
</dbReference>
<dbReference type="EC" id="2.4.-.-" evidence="10"/>
<evidence type="ECO:0000256" key="1">
    <source>
        <dbReference type="ARBA" id="ARBA00004651"/>
    </source>
</evidence>
<keyword evidence="6 8" id="KW-1133">Transmembrane helix</keyword>
<dbReference type="PANTHER" id="PTHR33908">
    <property type="entry name" value="MANNOSYLTRANSFERASE YKCB-RELATED"/>
    <property type="match status" value="1"/>
</dbReference>
<feature type="domain" description="Glycosyltransferase RgtA/B/C/D-like" evidence="9">
    <location>
        <begin position="61"/>
        <end position="221"/>
    </location>
</feature>
<dbReference type="GO" id="GO:0010041">
    <property type="term" value="P:response to iron(III) ion"/>
    <property type="evidence" value="ECO:0007669"/>
    <property type="project" value="TreeGrafter"/>
</dbReference>
<evidence type="ECO:0000256" key="7">
    <source>
        <dbReference type="ARBA" id="ARBA00023136"/>
    </source>
</evidence>
<feature type="transmembrane region" description="Helical" evidence="8">
    <location>
        <begin position="7"/>
        <end position="29"/>
    </location>
</feature>
<dbReference type="InterPro" id="IPR038731">
    <property type="entry name" value="RgtA/B/C-like"/>
</dbReference>
<keyword evidence="7 8" id="KW-0472">Membrane</keyword>